<sequence length="128" mass="14608">MGCSYYTGHQLIIMDTSKELEKFIKKSLKQLRRTKDPSSFKTMLKRMNEVVQELNSGKRRPNNATKIFDVLTVLFSKELGSEQTEMIVDDKFSKSNSPASLLPNTSNCIQEEYSYQSPTNSLEQANSN</sequence>
<dbReference type="EMBL" id="GGMS01002917">
    <property type="protein sequence ID" value="MBY72120.1"/>
    <property type="molecule type" value="Transcribed_RNA"/>
</dbReference>
<gene>
    <name evidence="3" type="primary">LOC112681116</name>
    <name evidence="1" type="ORF">g.52990</name>
</gene>
<proteinExistence type="predicted"/>
<organism evidence="1">
    <name type="scientific">Sipha flava</name>
    <name type="common">yellow sugarcane aphid</name>
    <dbReference type="NCBI Taxonomy" id="143950"/>
    <lineage>
        <taxon>Eukaryota</taxon>
        <taxon>Metazoa</taxon>
        <taxon>Ecdysozoa</taxon>
        <taxon>Arthropoda</taxon>
        <taxon>Hexapoda</taxon>
        <taxon>Insecta</taxon>
        <taxon>Pterygota</taxon>
        <taxon>Neoptera</taxon>
        <taxon>Paraneoptera</taxon>
        <taxon>Hemiptera</taxon>
        <taxon>Sternorrhyncha</taxon>
        <taxon>Aphidomorpha</taxon>
        <taxon>Aphidoidea</taxon>
        <taxon>Aphididae</taxon>
        <taxon>Sipha</taxon>
    </lineage>
</organism>
<dbReference type="GeneID" id="112681116"/>
<reference evidence="1" key="1">
    <citation type="submission" date="2018-04" db="EMBL/GenBank/DDBJ databases">
        <title>Transcriptome assembly of Sipha flava.</title>
        <authorList>
            <person name="Scully E.D."/>
            <person name="Geib S.M."/>
            <person name="Palmer N.A."/>
            <person name="Koch K."/>
            <person name="Bradshaw J."/>
            <person name="Heng-Moss T."/>
            <person name="Sarath G."/>
        </authorList>
    </citation>
    <scope>NUCLEOTIDE SEQUENCE</scope>
</reference>
<evidence type="ECO:0000313" key="3">
    <source>
        <dbReference type="RefSeq" id="XP_025407169.1"/>
    </source>
</evidence>
<dbReference type="AlphaFoldDB" id="A0A2S2Q395"/>
<evidence type="ECO:0000313" key="2">
    <source>
        <dbReference type="Proteomes" id="UP000694846"/>
    </source>
</evidence>
<keyword evidence="2" id="KW-1185">Reference proteome</keyword>
<name>A0A2S2Q395_9HEMI</name>
<evidence type="ECO:0000313" key="1">
    <source>
        <dbReference type="EMBL" id="MBY72120.1"/>
    </source>
</evidence>
<dbReference type="RefSeq" id="XP_025407169.1">
    <property type="nucleotide sequence ID" value="XM_025551384.1"/>
</dbReference>
<accession>A0A2S2Q395</accession>
<protein>
    <submittedName>
        <fullName evidence="3">Uncharacterized protein LOC112681116</fullName>
    </submittedName>
</protein>
<dbReference type="OrthoDB" id="5846437at2759"/>
<reference evidence="3" key="2">
    <citation type="submission" date="2025-04" db="UniProtKB">
        <authorList>
            <consortium name="RefSeq"/>
        </authorList>
    </citation>
    <scope>IDENTIFICATION</scope>
    <source>
        <tissue evidence="3">Whole body</tissue>
    </source>
</reference>
<dbReference type="Proteomes" id="UP000694846">
    <property type="component" value="Unplaced"/>
</dbReference>